<dbReference type="FunFam" id="3.80.10.10:FF:000041">
    <property type="entry name" value="LRR receptor-like serine/threonine-protein kinase ERECTA"/>
    <property type="match status" value="1"/>
</dbReference>
<keyword evidence="3" id="KW-1003">Cell membrane</keyword>
<protein>
    <recommendedName>
        <fullName evidence="14">Disease resistance R13L4/SHOC-2-like LRR domain-containing protein</fullName>
    </recommendedName>
</protein>
<dbReference type="GO" id="GO:0007165">
    <property type="term" value="P:signal transduction"/>
    <property type="evidence" value="ECO:0007669"/>
    <property type="project" value="UniProtKB-ARBA"/>
</dbReference>
<dbReference type="Pfam" id="PF13855">
    <property type="entry name" value="LRR_8"/>
    <property type="match status" value="1"/>
</dbReference>
<dbReference type="FunFam" id="3.80.10.10:FF:000111">
    <property type="entry name" value="LRR receptor-like serine/threonine-protein kinase ERECTA"/>
    <property type="match status" value="1"/>
</dbReference>
<dbReference type="InterPro" id="IPR003591">
    <property type="entry name" value="Leu-rich_rpt_typical-subtyp"/>
</dbReference>
<dbReference type="InterPro" id="IPR001611">
    <property type="entry name" value="Leu-rich_rpt"/>
</dbReference>
<dbReference type="Pfam" id="PF23598">
    <property type="entry name" value="LRR_14"/>
    <property type="match status" value="1"/>
</dbReference>
<dbReference type="GO" id="GO:0005886">
    <property type="term" value="C:plasma membrane"/>
    <property type="evidence" value="ECO:0007669"/>
    <property type="project" value="UniProtKB-SubCell"/>
</dbReference>
<keyword evidence="7" id="KW-0732">Signal</keyword>
<evidence type="ECO:0000259" key="14">
    <source>
        <dbReference type="Pfam" id="PF23598"/>
    </source>
</evidence>
<keyword evidence="10 13" id="KW-0472">Membrane</keyword>
<dbReference type="PRINTS" id="PR00019">
    <property type="entry name" value="LEURICHRPT"/>
</dbReference>
<evidence type="ECO:0000256" key="11">
    <source>
        <dbReference type="ARBA" id="ARBA00023170"/>
    </source>
</evidence>
<evidence type="ECO:0000256" key="5">
    <source>
        <dbReference type="ARBA" id="ARBA00022614"/>
    </source>
</evidence>
<keyword evidence="8" id="KW-0677">Repeat</keyword>
<keyword evidence="4" id="KW-0597">Phosphoprotein</keyword>
<keyword evidence="5" id="KW-0433">Leucine-rich repeat</keyword>
<evidence type="ECO:0000256" key="7">
    <source>
        <dbReference type="ARBA" id="ARBA00022729"/>
    </source>
</evidence>
<feature type="domain" description="Disease resistance R13L4/SHOC-2-like LRR" evidence="14">
    <location>
        <begin position="136"/>
        <end position="288"/>
    </location>
</feature>
<evidence type="ECO:0000256" key="8">
    <source>
        <dbReference type="ARBA" id="ARBA00022737"/>
    </source>
</evidence>
<dbReference type="InterPro" id="IPR032675">
    <property type="entry name" value="LRR_dom_sf"/>
</dbReference>
<evidence type="ECO:0000256" key="6">
    <source>
        <dbReference type="ARBA" id="ARBA00022692"/>
    </source>
</evidence>
<feature type="transmembrane region" description="Helical" evidence="13">
    <location>
        <begin position="719"/>
        <end position="739"/>
    </location>
</feature>
<evidence type="ECO:0000256" key="2">
    <source>
        <dbReference type="ARBA" id="ARBA00009592"/>
    </source>
</evidence>
<comment type="similarity">
    <text evidence="2">Belongs to the RLP family.</text>
</comment>
<evidence type="ECO:0000256" key="3">
    <source>
        <dbReference type="ARBA" id="ARBA00022475"/>
    </source>
</evidence>
<gene>
    <name evidence="15" type="ORF">ES319_A11G320600v1</name>
</gene>
<dbReference type="AlphaFoldDB" id="A0A5J5U054"/>
<evidence type="ECO:0000256" key="9">
    <source>
        <dbReference type="ARBA" id="ARBA00022989"/>
    </source>
</evidence>
<keyword evidence="12" id="KW-0325">Glycoprotein</keyword>
<dbReference type="Pfam" id="PF00560">
    <property type="entry name" value="LRR_1"/>
    <property type="match status" value="6"/>
</dbReference>
<keyword evidence="11" id="KW-0675">Receptor</keyword>
<dbReference type="Gene3D" id="3.80.10.10">
    <property type="entry name" value="Ribonuclease Inhibitor"/>
    <property type="match status" value="2"/>
</dbReference>
<keyword evidence="6 13" id="KW-0812">Transmembrane</keyword>
<organism evidence="15 16">
    <name type="scientific">Gossypium barbadense</name>
    <name type="common">Sea Island cotton</name>
    <name type="synonym">Hibiscus barbadensis</name>
    <dbReference type="NCBI Taxonomy" id="3634"/>
    <lineage>
        <taxon>Eukaryota</taxon>
        <taxon>Viridiplantae</taxon>
        <taxon>Streptophyta</taxon>
        <taxon>Embryophyta</taxon>
        <taxon>Tracheophyta</taxon>
        <taxon>Spermatophyta</taxon>
        <taxon>Magnoliopsida</taxon>
        <taxon>eudicotyledons</taxon>
        <taxon>Gunneridae</taxon>
        <taxon>Pentapetalae</taxon>
        <taxon>rosids</taxon>
        <taxon>malvids</taxon>
        <taxon>Malvales</taxon>
        <taxon>Malvaceae</taxon>
        <taxon>Malvoideae</taxon>
        <taxon>Gossypium</taxon>
    </lineage>
</organism>
<dbReference type="SUPFAM" id="SSF52047">
    <property type="entry name" value="RNI-like"/>
    <property type="match status" value="1"/>
</dbReference>
<evidence type="ECO:0000256" key="12">
    <source>
        <dbReference type="ARBA" id="ARBA00023180"/>
    </source>
</evidence>
<dbReference type="SMART" id="SM00369">
    <property type="entry name" value="LRR_TYP"/>
    <property type="match status" value="9"/>
</dbReference>
<dbReference type="InterPro" id="IPR055414">
    <property type="entry name" value="LRR_R13L4/SHOC2-like"/>
</dbReference>
<accession>A0A5J5U054</accession>
<evidence type="ECO:0000256" key="4">
    <source>
        <dbReference type="ARBA" id="ARBA00022553"/>
    </source>
</evidence>
<dbReference type="OrthoDB" id="442066at2759"/>
<name>A0A5J5U054_GOSBA</name>
<reference evidence="16" key="1">
    <citation type="journal article" date="2020" name="Nat. Genet.">
        <title>Genomic diversifications of five Gossypium allopolyploid species and their impact on cotton improvement.</title>
        <authorList>
            <person name="Chen Z.J."/>
            <person name="Sreedasyam A."/>
            <person name="Ando A."/>
            <person name="Song Q."/>
            <person name="De Santiago L.M."/>
            <person name="Hulse-Kemp A.M."/>
            <person name="Ding M."/>
            <person name="Ye W."/>
            <person name="Kirkbride R.C."/>
            <person name="Jenkins J."/>
            <person name="Plott C."/>
            <person name="Lovell J."/>
            <person name="Lin Y.M."/>
            <person name="Vaughn R."/>
            <person name="Liu B."/>
            <person name="Simpson S."/>
            <person name="Scheffler B.E."/>
            <person name="Wen L."/>
            <person name="Saski C.A."/>
            <person name="Grover C.E."/>
            <person name="Hu G."/>
            <person name="Conover J.L."/>
            <person name="Carlson J.W."/>
            <person name="Shu S."/>
            <person name="Boston L.B."/>
            <person name="Williams M."/>
            <person name="Peterson D.G."/>
            <person name="McGee K."/>
            <person name="Jones D.C."/>
            <person name="Wendel J.F."/>
            <person name="Stelly D.M."/>
            <person name="Grimwood J."/>
            <person name="Schmutz J."/>
        </authorList>
    </citation>
    <scope>NUCLEOTIDE SEQUENCE [LARGE SCALE GENOMIC DNA]</scope>
    <source>
        <strain evidence="16">cv. 3-79</strain>
    </source>
</reference>
<dbReference type="EMBL" id="CM018212">
    <property type="protein sequence ID" value="KAB2059649.1"/>
    <property type="molecule type" value="Genomic_DNA"/>
</dbReference>
<keyword evidence="16" id="KW-1185">Reference proteome</keyword>
<dbReference type="Proteomes" id="UP000327439">
    <property type="component" value="Chromosome A11"/>
</dbReference>
<sequence>MAPSIPPALSFRLVHLQKLNLAKNHFNYSVIPYALGNLSMLTNLNLSSSEFSGQIPSEISNLHRLSSLDLSYVDLASPIPSVLANLSSLTSLNLDSCGLQGMFPLAIFQLPKLETIWLVRNSDLKGYLPEFNFSTKLKELALWNTRFSGELPASIGNLDSLEYLGLGNCNFTGSVPFTLGNLLNLKFLNLGNNSFTGLVPPTLGNLTKLCKLYLQSNHFTGVIPSELTNLTQLTFLDLQGNMLQGSVPSSISRLEKLNFFDCDYNRLGGLLEMDAFLELKNLQYLFLSLNDFNLVSRNDSNATRPQAQLVDIGLRYCHLTEFPYFLRHQHRLELLDLSSNTFRGSLPVPPLSTVFYSISNNYLNGEIPELLCNLSSLSILDFSYNNISGGIPVCLSNFSKSLLVLKVRSNQLDGPIPSGWATRNRLKMIDLSKNKLQEKIPKSLMECKMLEYLDLGNNQIRDAFPSWLGSLPELNILILSSNAFYGSIENPMLNLIVFPKLRIIDLSHNRFNGTLPWGYFERWISMSSLDGKNSPIPKYMRESLDMRLNVIQIPRDYDYSMTITNKGMEMKYPKIIRTLVAIDFSGNRFDGEIPESIGKLKELHVLNFSNNNLVGGIPVAIAKLINLESLDLSQNKLEGRIPMELGTQLTFLAFLNVSYNRLTGFIPQGTQFESFQINSFDGNPGLCGKPLLKECSNNARGLPLPSSISSKEFGLDGKVVLLGYGCGFLYGALIGHIVIKRKPDWFAKTFSKFPTRRRMR</sequence>
<dbReference type="PANTHER" id="PTHR48061">
    <property type="entry name" value="LEUCINE-RICH REPEAT RECEPTOR PROTEIN KINASE EMS1-LIKE-RELATED"/>
    <property type="match status" value="1"/>
</dbReference>
<keyword evidence="9 13" id="KW-1133">Transmembrane helix</keyword>
<dbReference type="SUPFAM" id="SSF52058">
    <property type="entry name" value="L domain-like"/>
    <property type="match status" value="1"/>
</dbReference>
<dbReference type="FunFam" id="3.80.10.10:FF:000383">
    <property type="entry name" value="Leucine-rich repeat receptor protein kinase EMS1"/>
    <property type="match status" value="1"/>
</dbReference>
<proteinExistence type="inferred from homology"/>
<dbReference type="InterPro" id="IPR046956">
    <property type="entry name" value="RLP23-like"/>
</dbReference>
<dbReference type="PANTHER" id="PTHR48061:SF12">
    <property type="entry name" value="DISEASE RESISTANCE LIKE PROTEIN"/>
    <property type="match status" value="1"/>
</dbReference>
<evidence type="ECO:0000313" key="15">
    <source>
        <dbReference type="EMBL" id="KAB2059649.1"/>
    </source>
</evidence>
<dbReference type="FunFam" id="3.80.10.10:FF:000095">
    <property type="entry name" value="LRR receptor-like serine/threonine-protein kinase GSO1"/>
    <property type="match status" value="1"/>
</dbReference>
<evidence type="ECO:0000256" key="13">
    <source>
        <dbReference type="SAM" id="Phobius"/>
    </source>
</evidence>
<comment type="subcellular location">
    <subcellularLocation>
        <location evidence="1">Cell membrane</location>
        <topology evidence="1">Single-pass type I membrane protein</topology>
    </subcellularLocation>
</comment>
<evidence type="ECO:0000256" key="1">
    <source>
        <dbReference type="ARBA" id="ARBA00004251"/>
    </source>
</evidence>
<evidence type="ECO:0000313" key="16">
    <source>
        <dbReference type="Proteomes" id="UP000327439"/>
    </source>
</evidence>
<evidence type="ECO:0000256" key="10">
    <source>
        <dbReference type="ARBA" id="ARBA00023136"/>
    </source>
</evidence>